<evidence type="ECO:0000259" key="1">
    <source>
        <dbReference type="Pfam" id="PF22936"/>
    </source>
</evidence>
<name>A0A6L2JBB8_TANCI</name>
<evidence type="ECO:0000313" key="2">
    <source>
        <dbReference type="EMBL" id="GEU34171.1"/>
    </source>
</evidence>
<protein>
    <recommendedName>
        <fullName evidence="1">Retrovirus-related Pol polyprotein from transposon TNT 1-94-like beta-barrel domain-containing protein</fullName>
    </recommendedName>
</protein>
<dbReference type="InterPro" id="IPR054722">
    <property type="entry name" value="PolX-like_BBD"/>
</dbReference>
<comment type="caution">
    <text evidence="2">The sequence shown here is derived from an EMBL/GenBank/DDBJ whole genome shotgun (WGS) entry which is preliminary data.</text>
</comment>
<dbReference type="EMBL" id="BKCJ010000546">
    <property type="protein sequence ID" value="GEU34171.1"/>
    <property type="molecule type" value="Genomic_DNA"/>
</dbReference>
<reference evidence="2" key="1">
    <citation type="journal article" date="2019" name="Sci. Rep.">
        <title>Draft genome of Tanacetum cinerariifolium, the natural source of mosquito coil.</title>
        <authorList>
            <person name="Yamashiro T."/>
            <person name="Shiraishi A."/>
            <person name="Satake H."/>
            <person name="Nakayama K."/>
        </authorList>
    </citation>
    <scope>NUCLEOTIDE SEQUENCE</scope>
</reference>
<dbReference type="Pfam" id="PF22936">
    <property type="entry name" value="Pol_BBD"/>
    <property type="match status" value="1"/>
</dbReference>
<sequence>MVFDVELYINIIISGLPADHNQFVLSYQMNGSKTSIMELYNLLQNVEQGIKKIDVPSTSAAHVLIVGHNAKKIKTSHSNWKGKTAKGKFDCGSKRKDESGIAPVSDPREAVCFYCNTKGHRKSIYPKYLKDLKDRKVEKGSHSCMFTIELHNTTTLDLWVLDTGCGIHICTVLQGLKESRRLKHGKLNLVMGNRKIMHVTSIGKYELMLKSEVGIDLNNCSYLSEVTRNIILFHALFKDGYKFLFDNKNGDILVYSNGCFCHTPKWGLG</sequence>
<gene>
    <name evidence="2" type="ORF">Tci_006149</name>
</gene>
<organism evidence="2">
    <name type="scientific">Tanacetum cinerariifolium</name>
    <name type="common">Dalmatian daisy</name>
    <name type="synonym">Chrysanthemum cinerariifolium</name>
    <dbReference type="NCBI Taxonomy" id="118510"/>
    <lineage>
        <taxon>Eukaryota</taxon>
        <taxon>Viridiplantae</taxon>
        <taxon>Streptophyta</taxon>
        <taxon>Embryophyta</taxon>
        <taxon>Tracheophyta</taxon>
        <taxon>Spermatophyta</taxon>
        <taxon>Magnoliopsida</taxon>
        <taxon>eudicotyledons</taxon>
        <taxon>Gunneridae</taxon>
        <taxon>Pentapetalae</taxon>
        <taxon>asterids</taxon>
        <taxon>campanulids</taxon>
        <taxon>Asterales</taxon>
        <taxon>Asteraceae</taxon>
        <taxon>Asteroideae</taxon>
        <taxon>Anthemideae</taxon>
        <taxon>Anthemidinae</taxon>
        <taxon>Tanacetum</taxon>
    </lineage>
</organism>
<dbReference type="AlphaFoldDB" id="A0A6L2JBB8"/>
<accession>A0A6L2JBB8</accession>
<feature type="domain" description="Retrovirus-related Pol polyprotein from transposon TNT 1-94-like beta-barrel" evidence="1">
    <location>
        <begin position="159"/>
        <end position="241"/>
    </location>
</feature>
<proteinExistence type="predicted"/>